<sequence>MRESHRSGTLSPLCLVIFGGKFPGIYGTGFRRRFLENAGSIIHDI</sequence>
<dbReference type="EMBL" id="BFAV01000104">
    <property type="protein sequence ID" value="GBF33548.1"/>
    <property type="molecule type" value="Genomic_DNA"/>
</dbReference>
<evidence type="ECO:0000313" key="1">
    <source>
        <dbReference type="EMBL" id="GBF33548.1"/>
    </source>
</evidence>
<keyword evidence="2" id="KW-1185">Reference proteome</keyword>
<accession>A0A2L2XBG2</accession>
<gene>
    <name evidence="1" type="ORF">DCCM_2650</name>
</gene>
<dbReference type="AlphaFoldDB" id="A0A2L2XBG2"/>
<dbReference type="Proteomes" id="UP000239549">
    <property type="component" value="Unassembled WGS sequence"/>
</dbReference>
<evidence type="ECO:0000313" key="2">
    <source>
        <dbReference type="Proteomes" id="UP000239549"/>
    </source>
</evidence>
<name>A0A2L2XBG2_9FIRM</name>
<proteinExistence type="predicted"/>
<comment type="caution">
    <text evidence="1">The sequence shown here is derived from an EMBL/GenBank/DDBJ whole genome shotgun (WGS) entry which is preliminary data.</text>
</comment>
<organism evidence="1 2">
    <name type="scientific">Desulfocucumis palustris</name>
    <dbReference type="NCBI Taxonomy" id="1898651"/>
    <lineage>
        <taxon>Bacteria</taxon>
        <taxon>Bacillati</taxon>
        <taxon>Bacillota</taxon>
        <taxon>Clostridia</taxon>
        <taxon>Eubacteriales</taxon>
        <taxon>Desulfocucumaceae</taxon>
        <taxon>Desulfocucumis</taxon>
    </lineage>
</organism>
<reference evidence="2" key="1">
    <citation type="submission" date="2018-02" db="EMBL/GenBank/DDBJ databases">
        <title>Genome sequence of Desulfocucumis palustris strain NAW-5.</title>
        <authorList>
            <person name="Watanabe M."/>
            <person name="Kojima H."/>
            <person name="Fukui M."/>
        </authorList>
    </citation>
    <scope>NUCLEOTIDE SEQUENCE [LARGE SCALE GENOMIC DNA]</scope>
    <source>
        <strain evidence="2">NAW-5</strain>
    </source>
</reference>
<protein>
    <submittedName>
        <fullName evidence="1">Uncharacterized protein</fullName>
    </submittedName>
</protein>